<sequence length="265" mass="29358">MARVIQCTGTHQAPNLKPAMPSAAPDTAELPDSALAQRIAAGDGVAFGQLMRRYNQPLYRTARSILKDDAEAEDALQDAWLQIYRVIGGFRGEARLLTWLTRIVANEALARLRKHKRRAEIIPIAGDALQDVPTEEDPMFAHAADTAEPPETGVLRDELRRLIERRIDGLPDAFRTVFVLRELEEMTVEEVAASLGIPPATVRTRYFRAKGLLREALAREIDFNLENAFGFAGERCDRIVAGVLARLGHPLPGTGPLSPTERRHV</sequence>
<dbReference type="STRING" id="489703.SAMN04488038_101318"/>
<dbReference type="Gene3D" id="1.10.1740.10">
    <property type="match status" value="1"/>
</dbReference>
<reference evidence="8" key="1">
    <citation type="submission" date="2016-10" db="EMBL/GenBank/DDBJ databases">
        <authorList>
            <person name="Varghese N."/>
            <person name="Submissions S."/>
        </authorList>
    </citation>
    <scope>NUCLEOTIDE SEQUENCE [LARGE SCALE GENOMIC DNA]</scope>
    <source>
        <strain evidence="8">DSM 25927</strain>
    </source>
</reference>
<keyword evidence="3" id="KW-0731">Sigma factor</keyword>
<dbReference type="InterPro" id="IPR039425">
    <property type="entry name" value="RNA_pol_sigma-70-like"/>
</dbReference>
<evidence type="ECO:0000259" key="5">
    <source>
        <dbReference type="Pfam" id="PF04542"/>
    </source>
</evidence>
<dbReference type="NCBIfam" id="TIGR02937">
    <property type="entry name" value="sigma70-ECF"/>
    <property type="match status" value="1"/>
</dbReference>
<protein>
    <submittedName>
        <fullName evidence="7">RNA polymerase sigma-70 factor, ECF subfamily</fullName>
    </submittedName>
</protein>
<keyword evidence="2" id="KW-0805">Transcription regulation</keyword>
<keyword evidence="4" id="KW-0804">Transcription</keyword>
<dbReference type="EMBL" id="FOFS01000001">
    <property type="protein sequence ID" value="SEP73197.1"/>
    <property type="molecule type" value="Genomic_DNA"/>
</dbReference>
<dbReference type="InterPro" id="IPR036388">
    <property type="entry name" value="WH-like_DNA-bd_sf"/>
</dbReference>
<evidence type="ECO:0000259" key="6">
    <source>
        <dbReference type="Pfam" id="PF08281"/>
    </source>
</evidence>
<accession>A0A1H9A9N1</accession>
<keyword evidence="8" id="KW-1185">Reference proteome</keyword>
<proteinExistence type="inferred from homology"/>
<dbReference type="SUPFAM" id="SSF88946">
    <property type="entry name" value="Sigma2 domain of RNA polymerase sigma factors"/>
    <property type="match status" value="1"/>
</dbReference>
<dbReference type="GO" id="GO:0016987">
    <property type="term" value="F:sigma factor activity"/>
    <property type="evidence" value="ECO:0007669"/>
    <property type="project" value="UniProtKB-KW"/>
</dbReference>
<dbReference type="Gene3D" id="1.10.10.10">
    <property type="entry name" value="Winged helix-like DNA-binding domain superfamily/Winged helix DNA-binding domain"/>
    <property type="match status" value="1"/>
</dbReference>
<dbReference type="SUPFAM" id="SSF88659">
    <property type="entry name" value="Sigma3 and sigma4 domains of RNA polymerase sigma factors"/>
    <property type="match status" value="1"/>
</dbReference>
<dbReference type="Proteomes" id="UP000199233">
    <property type="component" value="Unassembled WGS sequence"/>
</dbReference>
<evidence type="ECO:0000256" key="1">
    <source>
        <dbReference type="ARBA" id="ARBA00010641"/>
    </source>
</evidence>
<dbReference type="GO" id="GO:0003677">
    <property type="term" value="F:DNA binding"/>
    <property type="evidence" value="ECO:0007669"/>
    <property type="project" value="InterPro"/>
</dbReference>
<dbReference type="InterPro" id="IPR013325">
    <property type="entry name" value="RNA_pol_sigma_r2"/>
</dbReference>
<gene>
    <name evidence="7" type="ORF">SAMN04488038_101318</name>
</gene>
<dbReference type="PANTHER" id="PTHR43133">
    <property type="entry name" value="RNA POLYMERASE ECF-TYPE SIGMA FACTO"/>
    <property type="match status" value="1"/>
</dbReference>
<dbReference type="GO" id="GO:0006352">
    <property type="term" value="P:DNA-templated transcription initiation"/>
    <property type="evidence" value="ECO:0007669"/>
    <property type="project" value="InterPro"/>
</dbReference>
<evidence type="ECO:0000313" key="8">
    <source>
        <dbReference type="Proteomes" id="UP000199233"/>
    </source>
</evidence>
<dbReference type="InterPro" id="IPR013324">
    <property type="entry name" value="RNA_pol_sigma_r3/r4-like"/>
</dbReference>
<comment type="similarity">
    <text evidence="1">Belongs to the sigma-70 factor family. ECF subfamily.</text>
</comment>
<dbReference type="InterPro" id="IPR007627">
    <property type="entry name" value="RNA_pol_sigma70_r2"/>
</dbReference>
<feature type="domain" description="RNA polymerase sigma-70 region 2" evidence="5">
    <location>
        <begin position="50"/>
        <end position="118"/>
    </location>
</feature>
<dbReference type="AlphaFoldDB" id="A0A1H9A9N1"/>
<dbReference type="InterPro" id="IPR014284">
    <property type="entry name" value="RNA_pol_sigma-70_dom"/>
</dbReference>
<evidence type="ECO:0000313" key="7">
    <source>
        <dbReference type="EMBL" id="SEP73197.1"/>
    </source>
</evidence>
<feature type="domain" description="RNA polymerase sigma factor 70 region 4 type 2" evidence="6">
    <location>
        <begin position="161"/>
        <end position="210"/>
    </location>
</feature>
<dbReference type="Pfam" id="PF04542">
    <property type="entry name" value="Sigma70_r2"/>
    <property type="match status" value="1"/>
</dbReference>
<name>A0A1H9A9N1_9GAMM</name>
<evidence type="ECO:0000256" key="3">
    <source>
        <dbReference type="ARBA" id="ARBA00023082"/>
    </source>
</evidence>
<organism evidence="7 8">
    <name type="scientific">Solimonas aquatica</name>
    <dbReference type="NCBI Taxonomy" id="489703"/>
    <lineage>
        <taxon>Bacteria</taxon>
        <taxon>Pseudomonadati</taxon>
        <taxon>Pseudomonadota</taxon>
        <taxon>Gammaproteobacteria</taxon>
        <taxon>Nevskiales</taxon>
        <taxon>Nevskiaceae</taxon>
        <taxon>Solimonas</taxon>
    </lineage>
</organism>
<dbReference type="NCBIfam" id="NF008888">
    <property type="entry name" value="PRK11922.1"/>
    <property type="match status" value="1"/>
</dbReference>
<evidence type="ECO:0000256" key="4">
    <source>
        <dbReference type="ARBA" id="ARBA00023163"/>
    </source>
</evidence>
<dbReference type="Pfam" id="PF08281">
    <property type="entry name" value="Sigma70_r4_2"/>
    <property type="match status" value="1"/>
</dbReference>
<dbReference type="CDD" id="cd06171">
    <property type="entry name" value="Sigma70_r4"/>
    <property type="match status" value="1"/>
</dbReference>
<dbReference type="PANTHER" id="PTHR43133:SF51">
    <property type="entry name" value="RNA POLYMERASE SIGMA FACTOR"/>
    <property type="match status" value="1"/>
</dbReference>
<dbReference type="InterPro" id="IPR013249">
    <property type="entry name" value="RNA_pol_sigma70_r4_t2"/>
</dbReference>
<evidence type="ECO:0000256" key="2">
    <source>
        <dbReference type="ARBA" id="ARBA00023015"/>
    </source>
</evidence>